<dbReference type="InterPro" id="IPR025561">
    <property type="entry name" value="KSR_SAM-like_dom"/>
</dbReference>
<feature type="compositionally biased region" description="Low complexity" evidence="4">
    <location>
        <begin position="503"/>
        <end position="518"/>
    </location>
</feature>
<accession>A0A5N4A8R5</accession>
<feature type="compositionally biased region" description="Polar residues" evidence="4">
    <location>
        <begin position="565"/>
        <end position="584"/>
    </location>
</feature>
<dbReference type="FunCoup" id="A0A5N4A8R5">
    <property type="interactions" value="693"/>
</dbReference>
<dbReference type="Pfam" id="PF00130">
    <property type="entry name" value="C1_1"/>
    <property type="match status" value="1"/>
</dbReference>
<dbReference type="Gene3D" id="3.30.60.20">
    <property type="match status" value="1"/>
</dbReference>
<keyword evidence="3" id="KW-0862">Zinc</keyword>
<evidence type="ECO:0000256" key="2">
    <source>
        <dbReference type="ARBA" id="ARBA00022723"/>
    </source>
</evidence>
<dbReference type="InParanoid" id="A0A5N4A8R5"/>
<dbReference type="Gene3D" id="1.10.150.50">
    <property type="entry name" value="Transcription Factor, Ets-1"/>
    <property type="match status" value="1"/>
</dbReference>
<feature type="region of interest" description="Disordered" evidence="4">
    <location>
        <begin position="331"/>
        <end position="391"/>
    </location>
</feature>
<reference evidence="6 7" key="1">
    <citation type="journal article" date="2018" name="Elife">
        <title>Firefly genomes illuminate parallel origins of bioluminescence in beetles.</title>
        <authorList>
            <person name="Fallon T.R."/>
            <person name="Lower S.E."/>
            <person name="Chang C.H."/>
            <person name="Bessho-Uehara M."/>
            <person name="Martin G.J."/>
            <person name="Bewick A.J."/>
            <person name="Behringer M."/>
            <person name="Debat H.J."/>
            <person name="Wong I."/>
            <person name="Day J.C."/>
            <person name="Suvorov A."/>
            <person name="Silva C.J."/>
            <person name="Stanger-Hall K.F."/>
            <person name="Hall D.W."/>
            <person name="Schmitz R.J."/>
            <person name="Nelson D.R."/>
            <person name="Lewis S.M."/>
            <person name="Shigenobu S."/>
            <person name="Bybee S.M."/>
            <person name="Larracuente A.M."/>
            <person name="Oba Y."/>
            <person name="Weng J.K."/>
        </authorList>
    </citation>
    <scope>NUCLEOTIDE SEQUENCE [LARGE SCALE GENOMIC DNA]</scope>
    <source>
        <strain evidence="6">1611_PpyrPB1</strain>
        <tissue evidence="6">Whole body</tissue>
    </source>
</reference>
<dbReference type="InterPro" id="IPR001245">
    <property type="entry name" value="Ser-Thr/Tyr_kinase_cat_dom"/>
</dbReference>
<feature type="compositionally biased region" description="Basic and acidic residues" evidence="4">
    <location>
        <begin position="585"/>
        <end position="595"/>
    </location>
</feature>
<evidence type="ECO:0000259" key="5">
    <source>
        <dbReference type="PROSITE" id="PS50081"/>
    </source>
</evidence>
<dbReference type="PROSITE" id="PS50081">
    <property type="entry name" value="ZF_DAG_PE_2"/>
    <property type="match status" value="1"/>
</dbReference>
<proteinExistence type="inferred from homology"/>
<evidence type="ECO:0000256" key="4">
    <source>
        <dbReference type="SAM" id="MobiDB-lite"/>
    </source>
</evidence>
<dbReference type="InterPro" id="IPR011009">
    <property type="entry name" value="Kinase-like_dom_sf"/>
</dbReference>
<dbReference type="Gene3D" id="1.10.510.10">
    <property type="entry name" value="Transferase(Phosphotransferase) domain 1"/>
    <property type="match status" value="1"/>
</dbReference>
<dbReference type="EMBL" id="VVIM01000009">
    <property type="protein sequence ID" value="KAB0793689.1"/>
    <property type="molecule type" value="Genomic_DNA"/>
</dbReference>
<evidence type="ECO:0000256" key="3">
    <source>
        <dbReference type="ARBA" id="ARBA00022833"/>
    </source>
</evidence>
<dbReference type="InterPro" id="IPR013761">
    <property type="entry name" value="SAM/pointed_sf"/>
</dbReference>
<organism evidence="6 7">
    <name type="scientific">Photinus pyralis</name>
    <name type="common">Common eastern firefly</name>
    <name type="synonym">Lampyris pyralis</name>
    <dbReference type="NCBI Taxonomy" id="7054"/>
    <lineage>
        <taxon>Eukaryota</taxon>
        <taxon>Metazoa</taxon>
        <taxon>Ecdysozoa</taxon>
        <taxon>Arthropoda</taxon>
        <taxon>Hexapoda</taxon>
        <taxon>Insecta</taxon>
        <taxon>Pterygota</taxon>
        <taxon>Neoptera</taxon>
        <taxon>Endopterygota</taxon>
        <taxon>Coleoptera</taxon>
        <taxon>Polyphaga</taxon>
        <taxon>Elateriformia</taxon>
        <taxon>Elateroidea</taxon>
        <taxon>Lampyridae</taxon>
        <taxon>Lampyrinae</taxon>
        <taxon>Photinus</taxon>
    </lineage>
</organism>
<keyword evidence="7" id="KW-1185">Reference proteome</keyword>
<evidence type="ECO:0000313" key="7">
    <source>
        <dbReference type="Proteomes" id="UP000327044"/>
    </source>
</evidence>
<comment type="similarity">
    <text evidence="1">Belongs to the protein kinase superfamily. TKL Ser/Thr protein kinase family.</text>
</comment>
<feature type="compositionally biased region" description="Polar residues" evidence="4">
    <location>
        <begin position="596"/>
        <end position="606"/>
    </location>
</feature>
<dbReference type="Pfam" id="PF13543">
    <property type="entry name" value="SAM_KSR1"/>
    <property type="match status" value="1"/>
</dbReference>
<dbReference type="CDD" id="cd20812">
    <property type="entry name" value="C1_KSR"/>
    <property type="match status" value="1"/>
</dbReference>
<dbReference type="InterPro" id="IPR046933">
    <property type="entry name" value="SAM_KSR1_N_sf"/>
</dbReference>
<dbReference type="InterPro" id="IPR002219">
    <property type="entry name" value="PKC_DAG/PE"/>
</dbReference>
<evidence type="ECO:0000256" key="1">
    <source>
        <dbReference type="ARBA" id="ARBA00005843"/>
    </source>
</evidence>
<dbReference type="PROSITE" id="PS00479">
    <property type="entry name" value="ZF_DAG_PE_1"/>
    <property type="match status" value="1"/>
</dbReference>
<dbReference type="SUPFAM" id="SSF57889">
    <property type="entry name" value="Cysteine-rich domain"/>
    <property type="match status" value="1"/>
</dbReference>
<keyword evidence="2" id="KW-0479">Metal-binding</keyword>
<dbReference type="SUPFAM" id="SSF56112">
    <property type="entry name" value="Protein kinase-like (PK-like)"/>
    <property type="match status" value="1"/>
</dbReference>
<name>A0A5N4A8R5_PHOPY</name>
<dbReference type="Gene3D" id="6.10.140.1120">
    <property type="match status" value="1"/>
</dbReference>
<protein>
    <recommendedName>
        <fullName evidence="5">Phorbol-ester/DAG-type domain-containing protein</fullName>
    </recommendedName>
</protein>
<sequence>MMADEEEVEPEVDGERDPDHELLDHLNIVQSMIDVSAERLEGLRTQCATSVELTQQEIRTLEGKLIKLFSNQLVAKAGLRSLVVTHLPSLTQWLQVVGLSLTSIQGICQRISSVEELQEKSEHELKTILTEKNARPEELSRLCRALHNLRRYTGNIMRLVSSGQSINITLMMEVLRRPGNNEGTETHLSWDSWDRHHPHKVMGLSPKAARTRATRASVPSEDCLTNNNRGAVIPASPSVSSITSLNAHSDVGPPLTPPYQNRGKGLKFPTTPPPRRKHLTGIQTTGVLLPDSYPLTKSKSHESQLANSKIDNGGVNPANTNDRLGTVSRRARLPTEPGPDTMTGYASPILTSPIKSPPYNNTGTDSDDNSYKSATSLQIPKSPRTPTVGRGMGHQIAHRFTKTFKMVATCGYCSKPIYFGAGLKCKECKYKCHRECEEKVAPSCGLPPELLDEFKKNWQGSTFHSPNTGRASNTKNLINSLKGRKHSHPQPSINIPPFPAPDSSSNTSSCNSSTPSSPALLQPSHTPHSSLKQQFHFPEVTYPESKEVTLETHPLPASSALHYELTSSQQSRDSDRTVSISGSTDSDRTPVRVDSQDSQVSDTETITDGHRWPRQNSAHQSHDDELPFSESSDVYAFGTVWYELLCGEWPFKGQTPEAIIWQVGKGMKQPLANLQASRDVKDILMLCWSYKADDRPDFIRLLTILDKLPKKRLARSPSHPIHLSRSAESVF</sequence>
<dbReference type="InterPro" id="IPR046861">
    <property type="entry name" value="SAM_KSR1_N"/>
</dbReference>
<gene>
    <name evidence="6" type="ORF">PPYR_13309</name>
</gene>
<feature type="domain" description="Phorbol-ester/DAG-type" evidence="5">
    <location>
        <begin position="397"/>
        <end position="444"/>
    </location>
</feature>
<dbReference type="Proteomes" id="UP000327044">
    <property type="component" value="Unassembled WGS sequence"/>
</dbReference>
<dbReference type="PANTHER" id="PTHR23257">
    <property type="entry name" value="SERINE-THREONINE PROTEIN KINASE"/>
    <property type="match status" value="1"/>
</dbReference>
<feature type="region of interest" description="Disordered" evidence="4">
    <location>
        <begin position="254"/>
        <end position="280"/>
    </location>
</feature>
<dbReference type="InterPro" id="IPR050167">
    <property type="entry name" value="Ser_Thr_protein_kinase"/>
</dbReference>
<dbReference type="PANTHER" id="PTHR23257:SF963">
    <property type="entry name" value="AT08303P"/>
    <property type="match status" value="1"/>
</dbReference>
<comment type="caution">
    <text evidence="6">The sequence shown here is derived from an EMBL/GenBank/DDBJ whole genome shotgun (WGS) entry which is preliminary data.</text>
</comment>
<dbReference type="SMART" id="SM00109">
    <property type="entry name" value="C1"/>
    <property type="match status" value="1"/>
</dbReference>
<feature type="region of interest" description="Disordered" evidence="4">
    <location>
        <begin position="564"/>
        <end position="626"/>
    </location>
</feature>
<dbReference type="GO" id="GO:0046872">
    <property type="term" value="F:metal ion binding"/>
    <property type="evidence" value="ECO:0007669"/>
    <property type="project" value="UniProtKB-KW"/>
</dbReference>
<evidence type="ECO:0000313" key="6">
    <source>
        <dbReference type="EMBL" id="KAB0793689.1"/>
    </source>
</evidence>
<dbReference type="FunFam" id="3.30.60.20:FF:000061">
    <property type="entry name" value="Kinase suppressor of Ras"/>
    <property type="match status" value="1"/>
</dbReference>
<dbReference type="GO" id="GO:0007265">
    <property type="term" value="P:Ras protein signal transduction"/>
    <property type="evidence" value="ECO:0007669"/>
    <property type="project" value="TreeGrafter"/>
</dbReference>
<feature type="region of interest" description="Disordered" evidence="4">
    <location>
        <begin position="481"/>
        <end position="530"/>
    </location>
</feature>
<dbReference type="AlphaFoldDB" id="A0A5N4A8R5"/>
<dbReference type="InterPro" id="IPR046349">
    <property type="entry name" value="C1-like_sf"/>
</dbReference>
<dbReference type="Pfam" id="PF20406">
    <property type="entry name" value="SAM_KSR1_N"/>
    <property type="match status" value="1"/>
</dbReference>
<dbReference type="GO" id="GO:0004672">
    <property type="term" value="F:protein kinase activity"/>
    <property type="evidence" value="ECO:0007669"/>
    <property type="project" value="InterPro"/>
</dbReference>
<feature type="compositionally biased region" description="Polar residues" evidence="4">
    <location>
        <begin position="349"/>
        <end position="364"/>
    </location>
</feature>
<dbReference type="GO" id="GO:0005737">
    <property type="term" value="C:cytoplasm"/>
    <property type="evidence" value="ECO:0007669"/>
    <property type="project" value="TreeGrafter"/>
</dbReference>
<dbReference type="Pfam" id="PF07714">
    <property type="entry name" value="PK_Tyr_Ser-Thr"/>
    <property type="match status" value="1"/>
</dbReference>